<dbReference type="InterPro" id="IPR053211">
    <property type="entry name" value="DNA_repair-toleration"/>
</dbReference>
<name>A0AA88R6X2_9ASTE</name>
<organism evidence="2 3">
    <name type="scientific">Escallonia rubra</name>
    <dbReference type="NCBI Taxonomy" id="112253"/>
    <lineage>
        <taxon>Eukaryota</taxon>
        <taxon>Viridiplantae</taxon>
        <taxon>Streptophyta</taxon>
        <taxon>Embryophyta</taxon>
        <taxon>Tracheophyta</taxon>
        <taxon>Spermatophyta</taxon>
        <taxon>Magnoliopsida</taxon>
        <taxon>eudicotyledons</taxon>
        <taxon>Gunneridae</taxon>
        <taxon>Pentapetalae</taxon>
        <taxon>asterids</taxon>
        <taxon>campanulids</taxon>
        <taxon>Escalloniales</taxon>
        <taxon>Escalloniaceae</taxon>
        <taxon>Escallonia</taxon>
    </lineage>
</organism>
<reference evidence="2" key="1">
    <citation type="submission" date="2022-12" db="EMBL/GenBank/DDBJ databases">
        <title>Draft genome assemblies for two species of Escallonia (Escalloniales).</title>
        <authorList>
            <person name="Chanderbali A."/>
            <person name="Dervinis C."/>
            <person name="Anghel I."/>
            <person name="Soltis D."/>
            <person name="Soltis P."/>
            <person name="Zapata F."/>
        </authorList>
    </citation>
    <scope>NUCLEOTIDE SEQUENCE</scope>
    <source>
        <strain evidence="2">UCBG92.1500</strain>
        <tissue evidence="2">Leaf</tissue>
    </source>
</reference>
<keyword evidence="1" id="KW-0732">Signal</keyword>
<dbReference type="SUPFAM" id="SSF52058">
    <property type="entry name" value="L domain-like"/>
    <property type="match status" value="1"/>
</dbReference>
<dbReference type="EMBL" id="JAVXUO010002369">
    <property type="protein sequence ID" value="KAK2973811.1"/>
    <property type="molecule type" value="Genomic_DNA"/>
</dbReference>
<dbReference type="PANTHER" id="PTHR48060">
    <property type="entry name" value="DNA DAMAGE-REPAIR/TOLERATION PROTEIN DRT100"/>
    <property type="match status" value="1"/>
</dbReference>
<sequence>MLLERSFNTDKSQACTEADRDAFLGLKIRILKDTTDILSSWTGRDCRGEGRKGVQCNQDTGRVTGLQLQRPSVKDSGLYMKFTMSPSGFTLLRGDGHQWGEADGRSNFAKPLKSDPAHPTCPGGQCPGRGHPFKFRQIPESISQLQNLCYLNLSRNALSNPLPSTFYKGILSLLPVDMSYNKFNLWAVPEWIRNR</sequence>
<comment type="caution">
    <text evidence="2">The sequence shown here is derived from an EMBL/GenBank/DDBJ whole genome shotgun (WGS) entry which is preliminary data.</text>
</comment>
<evidence type="ECO:0000313" key="3">
    <source>
        <dbReference type="Proteomes" id="UP001187471"/>
    </source>
</evidence>
<protein>
    <submittedName>
        <fullName evidence="2">Uncharacterized protein</fullName>
    </submittedName>
</protein>
<dbReference type="Proteomes" id="UP001187471">
    <property type="component" value="Unassembled WGS sequence"/>
</dbReference>
<evidence type="ECO:0000313" key="2">
    <source>
        <dbReference type="EMBL" id="KAK2973811.1"/>
    </source>
</evidence>
<dbReference type="Gene3D" id="3.80.10.10">
    <property type="entry name" value="Ribonuclease Inhibitor"/>
    <property type="match status" value="1"/>
</dbReference>
<evidence type="ECO:0000256" key="1">
    <source>
        <dbReference type="ARBA" id="ARBA00022729"/>
    </source>
</evidence>
<gene>
    <name evidence="2" type="ORF">RJ640_012281</name>
</gene>
<dbReference type="InterPro" id="IPR032675">
    <property type="entry name" value="LRR_dom_sf"/>
</dbReference>
<proteinExistence type="predicted"/>
<dbReference type="PANTHER" id="PTHR48060:SF21">
    <property type="entry name" value="L DOMAIN-LIKE PROTEIN"/>
    <property type="match status" value="1"/>
</dbReference>
<accession>A0AA88R6X2</accession>
<dbReference type="AlphaFoldDB" id="A0AA88R6X2"/>
<keyword evidence="3" id="KW-1185">Reference proteome</keyword>